<feature type="transmembrane region" description="Helical" evidence="2">
    <location>
        <begin position="73"/>
        <end position="96"/>
    </location>
</feature>
<gene>
    <name evidence="3" type="ORF">MCOR_47963</name>
</gene>
<proteinExistence type="predicted"/>
<evidence type="ECO:0000256" key="1">
    <source>
        <dbReference type="SAM" id="Coils"/>
    </source>
</evidence>
<reference evidence="3 4" key="1">
    <citation type="submission" date="2020-06" db="EMBL/GenBank/DDBJ databases">
        <authorList>
            <person name="Li R."/>
            <person name="Bekaert M."/>
        </authorList>
    </citation>
    <scope>NUCLEOTIDE SEQUENCE [LARGE SCALE GENOMIC DNA]</scope>
    <source>
        <strain evidence="4">wild</strain>
    </source>
</reference>
<evidence type="ECO:0000256" key="2">
    <source>
        <dbReference type="SAM" id="Phobius"/>
    </source>
</evidence>
<feature type="coiled-coil region" evidence="1">
    <location>
        <begin position="107"/>
        <end position="155"/>
    </location>
</feature>
<keyword evidence="2" id="KW-0472">Membrane</keyword>
<dbReference type="Proteomes" id="UP000507470">
    <property type="component" value="Unassembled WGS sequence"/>
</dbReference>
<dbReference type="AlphaFoldDB" id="A0A6J8E4F0"/>
<organism evidence="3 4">
    <name type="scientific">Mytilus coruscus</name>
    <name type="common">Sea mussel</name>
    <dbReference type="NCBI Taxonomy" id="42192"/>
    <lineage>
        <taxon>Eukaryota</taxon>
        <taxon>Metazoa</taxon>
        <taxon>Spiralia</taxon>
        <taxon>Lophotrochozoa</taxon>
        <taxon>Mollusca</taxon>
        <taxon>Bivalvia</taxon>
        <taxon>Autobranchia</taxon>
        <taxon>Pteriomorphia</taxon>
        <taxon>Mytilida</taxon>
        <taxon>Mytiloidea</taxon>
        <taxon>Mytilidae</taxon>
        <taxon>Mytilinae</taxon>
        <taxon>Mytilus</taxon>
    </lineage>
</organism>
<keyword evidence="2" id="KW-1133">Transmembrane helix</keyword>
<protein>
    <submittedName>
        <fullName evidence="3">Uncharacterized protein</fullName>
    </submittedName>
</protein>
<sequence>MNGELDSLLLQLQGKETVFQKADKQHEKKIEELKIAEDAFSVAVRELNDLRISQKNTFVTGSATALLSLVTSIAFPPAVVGVVGGIGACGVSLTVMEKAVKLRRYLYDKARDEVASSKASLEKAQNQLIDIKQQHDNLNEKKKTADITLLELKKKEEDTRSSQKNIIEINENTKRCYSSLSLFYGRFKVLQCETDGCYSHLSLQSPTSTVCESLITFLQCPPLKYFCDHNRLLTMAEKVQKIKTIEWCSYSAKDEINDFI</sequence>
<keyword evidence="2" id="KW-0812">Transmembrane</keyword>
<dbReference type="EMBL" id="CACVKT020008394">
    <property type="protein sequence ID" value="CAC5415257.1"/>
    <property type="molecule type" value="Genomic_DNA"/>
</dbReference>
<keyword evidence="4" id="KW-1185">Reference proteome</keyword>
<evidence type="ECO:0000313" key="3">
    <source>
        <dbReference type="EMBL" id="CAC5415257.1"/>
    </source>
</evidence>
<name>A0A6J8E4F0_MYTCO</name>
<accession>A0A6J8E4F0</accession>
<evidence type="ECO:0000313" key="4">
    <source>
        <dbReference type="Proteomes" id="UP000507470"/>
    </source>
</evidence>
<keyword evidence="1" id="KW-0175">Coiled coil</keyword>